<name>A0A151S606_CAJCA</name>
<dbReference type="Gramene" id="C.cajan_29385.t">
    <property type="protein sequence ID" value="C.cajan_29385.t"/>
    <property type="gene ID" value="C.cajan_29385"/>
</dbReference>
<evidence type="ECO:0000313" key="1">
    <source>
        <dbReference type="EMBL" id="KYP50214.1"/>
    </source>
</evidence>
<dbReference type="InterPro" id="IPR043502">
    <property type="entry name" value="DNA/RNA_pol_sf"/>
</dbReference>
<sequence length="319" mass="36489">MKFPGSNGKIISVRANQKTAWQCYAKSLKVSPSEERHRGDPPIVAHIAQVDITDLDPRSESHYERPSPIDELDDLQVGKLPGQCTKISQQLNPKLRQRLIEEISKNTDLFAWSSANMPGIDPNLICHRLAIHKEVKPIAQRKIKVRGERRDATITETQKLMNAGFIREVRYTMVFNQIWKRNMRLNLEKCVFGVQGGKFLGFMITSRGIEANPEKYKAIIQMQSPQTVKDIQRLAGRLVSLSRFITRLVEKIGPIFTLFPKPKNFEWTDQCEEAFSSFKVFLTIPPVLQRPDHHSDLLLYLVVAEGIISAVMVQEHHKV</sequence>
<accession>A0A151S606</accession>
<proteinExistence type="predicted"/>
<dbReference type="InterPro" id="IPR043128">
    <property type="entry name" value="Rev_trsase/Diguanyl_cyclase"/>
</dbReference>
<dbReference type="PANTHER" id="PTHR37984">
    <property type="entry name" value="PROTEIN CBG26694"/>
    <property type="match status" value="1"/>
</dbReference>
<dbReference type="PANTHER" id="PTHR37984:SF5">
    <property type="entry name" value="PROTEIN NYNRIN-LIKE"/>
    <property type="match status" value="1"/>
</dbReference>
<dbReference type="SUPFAM" id="SSF56672">
    <property type="entry name" value="DNA/RNA polymerases"/>
    <property type="match status" value="1"/>
</dbReference>
<keyword evidence="2" id="KW-1185">Reference proteome</keyword>
<reference evidence="1" key="1">
    <citation type="journal article" date="2012" name="Nat. Biotechnol.">
        <title>Draft genome sequence of pigeonpea (Cajanus cajan), an orphan legume crop of resource-poor farmers.</title>
        <authorList>
            <person name="Varshney R.K."/>
            <person name="Chen W."/>
            <person name="Li Y."/>
            <person name="Bharti A.K."/>
            <person name="Saxena R.K."/>
            <person name="Schlueter J.A."/>
            <person name="Donoghue M.T."/>
            <person name="Azam S."/>
            <person name="Fan G."/>
            <person name="Whaley A.M."/>
            <person name="Farmer A.D."/>
            <person name="Sheridan J."/>
            <person name="Iwata A."/>
            <person name="Tuteja R."/>
            <person name="Penmetsa R.V."/>
            <person name="Wu W."/>
            <person name="Upadhyaya H.D."/>
            <person name="Yang S.P."/>
            <person name="Shah T."/>
            <person name="Saxena K.B."/>
            <person name="Michael T."/>
            <person name="McCombie W.R."/>
            <person name="Yang B."/>
            <person name="Zhang G."/>
            <person name="Yang H."/>
            <person name="Wang J."/>
            <person name="Spillane C."/>
            <person name="Cook D.R."/>
            <person name="May G.D."/>
            <person name="Xu X."/>
            <person name="Jackson S.A."/>
        </authorList>
    </citation>
    <scope>NUCLEOTIDE SEQUENCE [LARGE SCALE GENOMIC DNA]</scope>
</reference>
<dbReference type="EMBL" id="KQ483459">
    <property type="protein sequence ID" value="KYP50214.1"/>
    <property type="molecule type" value="Genomic_DNA"/>
</dbReference>
<organism evidence="1 2">
    <name type="scientific">Cajanus cajan</name>
    <name type="common">Pigeon pea</name>
    <name type="synonym">Cajanus indicus</name>
    <dbReference type="NCBI Taxonomy" id="3821"/>
    <lineage>
        <taxon>Eukaryota</taxon>
        <taxon>Viridiplantae</taxon>
        <taxon>Streptophyta</taxon>
        <taxon>Embryophyta</taxon>
        <taxon>Tracheophyta</taxon>
        <taxon>Spermatophyta</taxon>
        <taxon>Magnoliopsida</taxon>
        <taxon>eudicotyledons</taxon>
        <taxon>Gunneridae</taxon>
        <taxon>Pentapetalae</taxon>
        <taxon>rosids</taxon>
        <taxon>fabids</taxon>
        <taxon>Fabales</taxon>
        <taxon>Fabaceae</taxon>
        <taxon>Papilionoideae</taxon>
        <taxon>50 kb inversion clade</taxon>
        <taxon>NPAAA clade</taxon>
        <taxon>indigoferoid/millettioid clade</taxon>
        <taxon>Phaseoleae</taxon>
        <taxon>Cajanus</taxon>
    </lineage>
</organism>
<dbReference type="Gene3D" id="3.30.70.270">
    <property type="match status" value="2"/>
</dbReference>
<protein>
    <submittedName>
        <fullName evidence="1">Retrovirus-related Pol polyprotein from transposon 412 family</fullName>
    </submittedName>
</protein>
<dbReference type="InterPro" id="IPR050951">
    <property type="entry name" value="Retrovirus_Pol_polyprotein"/>
</dbReference>
<dbReference type="AlphaFoldDB" id="A0A151S606"/>
<gene>
    <name evidence="1" type="ORF">KK1_028020</name>
</gene>
<evidence type="ECO:0000313" key="2">
    <source>
        <dbReference type="Proteomes" id="UP000075243"/>
    </source>
</evidence>
<dbReference type="Proteomes" id="UP000075243">
    <property type="component" value="Unassembled WGS sequence"/>
</dbReference>